<feature type="compositionally biased region" description="Acidic residues" evidence="1">
    <location>
        <begin position="33"/>
        <end position="43"/>
    </location>
</feature>
<protein>
    <submittedName>
        <fullName evidence="2">Uncharacterized protein</fullName>
    </submittedName>
</protein>
<gene>
    <name evidence="2" type="ORF">MCHLO_07002</name>
</gene>
<proteinExistence type="predicted"/>
<evidence type="ECO:0000313" key="2">
    <source>
        <dbReference type="EMBL" id="GAT49707.1"/>
    </source>
</evidence>
<feature type="compositionally biased region" description="Acidic residues" evidence="1">
    <location>
        <begin position="104"/>
        <end position="115"/>
    </location>
</feature>
<dbReference type="EMBL" id="DF845807">
    <property type="protein sequence ID" value="GAT49707.1"/>
    <property type="molecule type" value="Genomic_DNA"/>
</dbReference>
<feature type="region of interest" description="Disordered" evidence="1">
    <location>
        <begin position="100"/>
        <end position="132"/>
    </location>
</feature>
<dbReference type="Proteomes" id="UP000815677">
    <property type="component" value="Unassembled WGS sequence"/>
</dbReference>
<keyword evidence="3" id="KW-1185">Reference proteome</keyword>
<sequence>MSFDLIDDLNFFQIPPDAEREDDEKLDPGPLEFSEEETLEDKDESSVSDGLRRGTAIGADFVIGAMTVCSISRPASGGDSSTVGTRRGLLVGGEATQLLSVSDCEGDETEGEDEIPCSPSSSGTDCTGGAGS</sequence>
<organism evidence="2 3">
    <name type="scientific">Mycena chlorophos</name>
    <name type="common">Agaric fungus</name>
    <name type="synonym">Agaricus chlorophos</name>
    <dbReference type="NCBI Taxonomy" id="658473"/>
    <lineage>
        <taxon>Eukaryota</taxon>
        <taxon>Fungi</taxon>
        <taxon>Dikarya</taxon>
        <taxon>Basidiomycota</taxon>
        <taxon>Agaricomycotina</taxon>
        <taxon>Agaricomycetes</taxon>
        <taxon>Agaricomycetidae</taxon>
        <taxon>Agaricales</taxon>
        <taxon>Marasmiineae</taxon>
        <taxon>Mycenaceae</taxon>
        <taxon>Mycena</taxon>
    </lineage>
</organism>
<accession>A0ABQ0LFA9</accession>
<reference evidence="2" key="1">
    <citation type="submission" date="2014-09" db="EMBL/GenBank/DDBJ databases">
        <title>Genome sequence of the luminous mushroom Mycena chlorophos for searching fungal bioluminescence genes.</title>
        <authorList>
            <person name="Tanaka Y."/>
            <person name="Kasuga D."/>
            <person name="Oba Y."/>
            <person name="Hase S."/>
            <person name="Sato K."/>
            <person name="Oba Y."/>
            <person name="Sakakibara Y."/>
        </authorList>
    </citation>
    <scope>NUCLEOTIDE SEQUENCE</scope>
</reference>
<evidence type="ECO:0000256" key="1">
    <source>
        <dbReference type="SAM" id="MobiDB-lite"/>
    </source>
</evidence>
<name>A0ABQ0LFA9_MYCCL</name>
<feature type="region of interest" description="Disordered" evidence="1">
    <location>
        <begin position="1"/>
        <end position="51"/>
    </location>
</feature>
<evidence type="ECO:0000313" key="3">
    <source>
        <dbReference type="Proteomes" id="UP000815677"/>
    </source>
</evidence>